<name>A0AAU8B926_9CAUD</name>
<organism evidence="1">
    <name type="scientific">Dulem virus 42</name>
    <dbReference type="NCBI Taxonomy" id="3145760"/>
    <lineage>
        <taxon>Viruses</taxon>
        <taxon>Duplodnaviria</taxon>
        <taxon>Heunggongvirae</taxon>
        <taxon>Uroviricota</taxon>
        <taxon>Caudoviricetes</taxon>
    </lineage>
</organism>
<reference evidence="1" key="1">
    <citation type="submission" date="2024-03" db="EMBL/GenBank/DDBJ databases">
        <title>Diverse circular DNA viruses in blood, oral, and fecal samples of captive lemurs.</title>
        <authorList>
            <person name="Paietta E.N."/>
            <person name="Kraberger S."/>
            <person name="Lund M.C."/>
            <person name="Custer J.M."/>
            <person name="Vargas K.M."/>
            <person name="Ehmke E.E."/>
            <person name="Yoder A.D."/>
            <person name="Varsani A."/>
        </authorList>
    </citation>
    <scope>NUCLEOTIDE SEQUENCE</scope>
    <source>
        <strain evidence="1">Duke_30FF_63</strain>
    </source>
</reference>
<evidence type="ECO:0000313" key="1">
    <source>
        <dbReference type="EMBL" id="XCD08290.1"/>
    </source>
</evidence>
<accession>A0AAU8B926</accession>
<protein>
    <submittedName>
        <fullName evidence="1">Uncharacterized protein</fullName>
    </submittedName>
</protein>
<sequence length="42" mass="4841">MLTLTLKKVLGYLVGLIQSHLRNQNHIVNINLVQIIQMTNVR</sequence>
<proteinExistence type="predicted"/>
<dbReference type="EMBL" id="PP511876">
    <property type="protein sequence ID" value="XCD08290.1"/>
    <property type="molecule type" value="Genomic_DNA"/>
</dbReference>